<organism evidence="3 4">
    <name type="scientific">Dibothriocephalus latus</name>
    <name type="common">Fish tapeworm</name>
    <name type="synonym">Diphyllobothrium latum</name>
    <dbReference type="NCBI Taxonomy" id="60516"/>
    <lineage>
        <taxon>Eukaryota</taxon>
        <taxon>Metazoa</taxon>
        <taxon>Spiralia</taxon>
        <taxon>Lophotrochozoa</taxon>
        <taxon>Platyhelminthes</taxon>
        <taxon>Cestoda</taxon>
        <taxon>Eucestoda</taxon>
        <taxon>Diphyllobothriidea</taxon>
        <taxon>Diphyllobothriidae</taxon>
        <taxon>Dibothriocephalus</taxon>
    </lineage>
</organism>
<gene>
    <name evidence="3" type="ORF">DILT_LOCUS2740</name>
</gene>
<reference evidence="3 4" key="1">
    <citation type="submission" date="2018-11" db="EMBL/GenBank/DDBJ databases">
        <authorList>
            <consortium name="Pathogen Informatics"/>
        </authorList>
    </citation>
    <scope>NUCLEOTIDE SEQUENCE [LARGE SCALE GENOMIC DNA]</scope>
</reference>
<accession>A0A3P6TAC9</accession>
<evidence type="ECO:0000313" key="4">
    <source>
        <dbReference type="Proteomes" id="UP000281553"/>
    </source>
</evidence>
<dbReference type="OrthoDB" id="120976at2759"/>
<name>A0A3P6TAC9_DIBLA</name>
<dbReference type="SUPFAM" id="SSF47473">
    <property type="entry name" value="EF-hand"/>
    <property type="match status" value="1"/>
</dbReference>
<dbReference type="Gene3D" id="1.10.238.10">
    <property type="entry name" value="EF-hand"/>
    <property type="match status" value="1"/>
</dbReference>
<keyword evidence="1" id="KW-0106">Calcium</keyword>
<keyword evidence="4" id="KW-1185">Reference proteome</keyword>
<dbReference type="Pfam" id="PF13499">
    <property type="entry name" value="EF-hand_7"/>
    <property type="match status" value="1"/>
</dbReference>
<dbReference type="InterPro" id="IPR002048">
    <property type="entry name" value="EF_hand_dom"/>
</dbReference>
<dbReference type="EMBL" id="UYRU01042557">
    <property type="protein sequence ID" value="VDK76310.1"/>
    <property type="molecule type" value="Genomic_DNA"/>
</dbReference>
<dbReference type="PROSITE" id="PS00018">
    <property type="entry name" value="EF_HAND_1"/>
    <property type="match status" value="2"/>
</dbReference>
<feature type="domain" description="EF-hand" evidence="2">
    <location>
        <begin position="93"/>
        <end position="128"/>
    </location>
</feature>
<dbReference type="InterPro" id="IPR018247">
    <property type="entry name" value="EF_Hand_1_Ca_BS"/>
</dbReference>
<proteinExistence type="predicted"/>
<dbReference type="SMART" id="SM00054">
    <property type="entry name" value="EFh"/>
    <property type="match status" value="2"/>
</dbReference>
<dbReference type="GO" id="GO:0005509">
    <property type="term" value="F:calcium ion binding"/>
    <property type="evidence" value="ECO:0007669"/>
    <property type="project" value="InterPro"/>
</dbReference>
<protein>
    <recommendedName>
        <fullName evidence="2">EF-hand domain-containing protein</fullName>
    </recommendedName>
</protein>
<evidence type="ECO:0000313" key="3">
    <source>
        <dbReference type="EMBL" id="VDK76310.1"/>
    </source>
</evidence>
<dbReference type="CDD" id="cd00051">
    <property type="entry name" value="EFh"/>
    <property type="match status" value="1"/>
</dbReference>
<feature type="domain" description="EF-hand" evidence="2">
    <location>
        <begin position="129"/>
        <end position="164"/>
    </location>
</feature>
<evidence type="ECO:0000259" key="2">
    <source>
        <dbReference type="PROSITE" id="PS50222"/>
    </source>
</evidence>
<dbReference type="Proteomes" id="UP000281553">
    <property type="component" value="Unassembled WGS sequence"/>
</dbReference>
<sequence length="165" mass="18306">MDSSLGGHNSKSCVWLADDSYSIPNFVNSILAPFDGDMDGLLTKREAVKGAAKLDVGTAEIKDALKSLGIVDKKKIPIASLSEEVKRICIRKFKQEAFKKFFHHLDTDKSGTLSMTEVLQAIEEFGITAPKKYAQEMFDQVDTNGDGEIDIKEFLIFVNSVREVE</sequence>
<dbReference type="InterPro" id="IPR011992">
    <property type="entry name" value="EF-hand-dom_pair"/>
</dbReference>
<evidence type="ECO:0000256" key="1">
    <source>
        <dbReference type="ARBA" id="ARBA00022837"/>
    </source>
</evidence>
<dbReference type="AlphaFoldDB" id="A0A3P6TAC9"/>
<dbReference type="PROSITE" id="PS50222">
    <property type="entry name" value="EF_HAND_2"/>
    <property type="match status" value="2"/>
</dbReference>